<dbReference type="Gramene" id="OBART06G20360.3">
    <property type="protein sequence ID" value="OBART06G20360.3"/>
    <property type="gene ID" value="OBART06G20360"/>
</dbReference>
<dbReference type="Proteomes" id="UP000026960">
    <property type="component" value="Chromosome 6"/>
</dbReference>
<dbReference type="EnsemblPlants" id="OBART06G20360.3">
    <property type="protein sequence ID" value="OBART06G20360.3"/>
    <property type="gene ID" value="OBART06G20360"/>
</dbReference>
<sequence length="161" mass="17591">MERGWGALMGCWGGLSVNCGERHNHLLCQYAGTNTEAWTVCTTPEMDLMGGCLLFVSLADCKVNGGGKSELGGFGYRKRMTMIRPATPLSETKSTRDVARYSLAMLHQPMGINQQISWPGVSEIFLGCKCSRFRGQSMNTAGSSFFSPIDEVDVMEFGSKL</sequence>
<accession>A0A0D3GIG4</accession>
<reference evidence="1" key="1">
    <citation type="journal article" date="2009" name="Rice">
        <title>De Novo Next Generation Sequencing of Plant Genomes.</title>
        <authorList>
            <person name="Rounsley S."/>
            <person name="Marri P.R."/>
            <person name="Yu Y."/>
            <person name="He R."/>
            <person name="Sisneros N."/>
            <person name="Goicoechea J.L."/>
            <person name="Lee S.J."/>
            <person name="Angelova A."/>
            <person name="Kudrna D."/>
            <person name="Luo M."/>
            <person name="Affourtit J."/>
            <person name="Desany B."/>
            <person name="Knight J."/>
            <person name="Niazi F."/>
            <person name="Egholm M."/>
            <person name="Wing R.A."/>
        </authorList>
    </citation>
    <scope>NUCLEOTIDE SEQUENCE [LARGE SCALE GENOMIC DNA]</scope>
    <source>
        <strain evidence="1">cv. IRGC 105608</strain>
    </source>
</reference>
<keyword evidence="2" id="KW-1185">Reference proteome</keyword>
<dbReference type="AlphaFoldDB" id="A0A0D3GIG4"/>
<protein>
    <submittedName>
        <fullName evidence="1">Uncharacterized protein</fullName>
    </submittedName>
</protein>
<evidence type="ECO:0000313" key="2">
    <source>
        <dbReference type="Proteomes" id="UP000026960"/>
    </source>
</evidence>
<name>A0A0D3GIG4_9ORYZ</name>
<dbReference type="HOGENOM" id="CLU_139410_0_0_1"/>
<evidence type="ECO:0000313" key="1">
    <source>
        <dbReference type="EnsemblPlants" id="OBART06G20360.3"/>
    </source>
</evidence>
<proteinExistence type="predicted"/>
<organism evidence="1">
    <name type="scientific">Oryza barthii</name>
    <dbReference type="NCBI Taxonomy" id="65489"/>
    <lineage>
        <taxon>Eukaryota</taxon>
        <taxon>Viridiplantae</taxon>
        <taxon>Streptophyta</taxon>
        <taxon>Embryophyta</taxon>
        <taxon>Tracheophyta</taxon>
        <taxon>Spermatophyta</taxon>
        <taxon>Magnoliopsida</taxon>
        <taxon>Liliopsida</taxon>
        <taxon>Poales</taxon>
        <taxon>Poaceae</taxon>
        <taxon>BOP clade</taxon>
        <taxon>Oryzoideae</taxon>
        <taxon>Oryzeae</taxon>
        <taxon>Oryzinae</taxon>
        <taxon>Oryza</taxon>
    </lineage>
</organism>
<reference evidence="1" key="2">
    <citation type="submission" date="2015-03" db="UniProtKB">
        <authorList>
            <consortium name="EnsemblPlants"/>
        </authorList>
    </citation>
    <scope>IDENTIFICATION</scope>
</reference>